<dbReference type="NCBIfam" id="TIGR00369">
    <property type="entry name" value="unchar_dom_1"/>
    <property type="match status" value="1"/>
</dbReference>
<dbReference type="PANTHER" id="PTHR47260">
    <property type="entry name" value="UPF0644 PROTEIN PB2B4.06"/>
    <property type="match status" value="1"/>
</dbReference>
<evidence type="ECO:0000256" key="1">
    <source>
        <dbReference type="ARBA" id="ARBA00022801"/>
    </source>
</evidence>
<evidence type="ECO:0000313" key="4">
    <source>
        <dbReference type="Proteomes" id="UP001594351"/>
    </source>
</evidence>
<dbReference type="Proteomes" id="UP001594351">
    <property type="component" value="Unassembled WGS sequence"/>
</dbReference>
<dbReference type="InterPro" id="IPR006683">
    <property type="entry name" value="Thioestr_dom"/>
</dbReference>
<organism evidence="3 4">
    <name type="scientific">candidate division CSSED10-310 bacterium</name>
    <dbReference type="NCBI Taxonomy" id="2855610"/>
    <lineage>
        <taxon>Bacteria</taxon>
        <taxon>Bacteria division CSSED10-310</taxon>
    </lineage>
</organism>
<dbReference type="PANTHER" id="PTHR47260:SF1">
    <property type="entry name" value="UPF0644 PROTEIN PB2B4.06"/>
    <property type="match status" value="1"/>
</dbReference>
<evidence type="ECO:0000259" key="2">
    <source>
        <dbReference type="Pfam" id="PF03061"/>
    </source>
</evidence>
<comment type="caution">
    <text evidence="3">The sequence shown here is derived from an EMBL/GenBank/DDBJ whole genome shotgun (WGS) entry which is preliminary data.</text>
</comment>
<sequence length="168" mass="19164">MNTEKKYKQLPNLENHMCFGCSPINDAGLQMQFYTDEVSLFSDVVVPGHLCGWKNLVHGGVISTLLDEIMGRAAIYLLKRLHLTKSMTIDFMKPVYIGEKLLVEARIKEIKQEKRVEVIGWIRNEQHQVCASATGTFILFSIAAIRKLGIADEQSLEWFEQFMGTQEI</sequence>
<dbReference type="InterPro" id="IPR029069">
    <property type="entry name" value="HotDog_dom_sf"/>
</dbReference>
<proteinExistence type="predicted"/>
<dbReference type="Gene3D" id="3.10.129.10">
    <property type="entry name" value="Hotdog Thioesterase"/>
    <property type="match status" value="1"/>
</dbReference>
<dbReference type="Pfam" id="PF03061">
    <property type="entry name" value="4HBT"/>
    <property type="match status" value="1"/>
</dbReference>
<dbReference type="InterPro" id="IPR052061">
    <property type="entry name" value="PTE-AB_protein"/>
</dbReference>
<evidence type="ECO:0000313" key="3">
    <source>
        <dbReference type="EMBL" id="MFC1850357.1"/>
    </source>
</evidence>
<dbReference type="InterPro" id="IPR003736">
    <property type="entry name" value="PAAI_dom"/>
</dbReference>
<keyword evidence="1 3" id="KW-0378">Hydrolase</keyword>
<name>A0ABV6YVW7_UNCC1</name>
<gene>
    <name evidence="3" type="ORF">ACFL27_09220</name>
</gene>
<protein>
    <submittedName>
        <fullName evidence="3">PaaI family thioesterase</fullName>
        <ecNumber evidence="3">3.1.2.-</ecNumber>
    </submittedName>
</protein>
<accession>A0ABV6YVW7</accession>
<keyword evidence="4" id="KW-1185">Reference proteome</keyword>
<feature type="domain" description="Thioesterase" evidence="2">
    <location>
        <begin position="56"/>
        <end position="111"/>
    </location>
</feature>
<dbReference type="CDD" id="cd03443">
    <property type="entry name" value="PaaI_thioesterase"/>
    <property type="match status" value="1"/>
</dbReference>
<dbReference type="GO" id="GO:0016787">
    <property type="term" value="F:hydrolase activity"/>
    <property type="evidence" value="ECO:0007669"/>
    <property type="project" value="UniProtKB-KW"/>
</dbReference>
<dbReference type="SUPFAM" id="SSF54637">
    <property type="entry name" value="Thioesterase/thiol ester dehydrase-isomerase"/>
    <property type="match status" value="1"/>
</dbReference>
<dbReference type="EMBL" id="JBHPBY010000093">
    <property type="protein sequence ID" value="MFC1850357.1"/>
    <property type="molecule type" value="Genomic_DNA"/>
</dbReference>
<reference evidence="3 4" key="1">
    <citation type="submission" date="2024-09" db="EMBL/GenBank/DDBJ databases">
        <title>Laminarin stimulates single cell rates of sulfate reduction while oxygen inhibits transcriptomic activity in coastal marine sediment.</title>
        <authorList>
            <person name="Lindsay M."/>
            <person name="Orcutt B."/>
            <person name="Emerson D."/>
            <person name="Stepanauskas R."/>
            <person name="D'Angelo T."/>
        </authorList>
    </citation>
    <scope>NUCLEOTIDE SEQUENCE [LARGE SCALE GENOMIC DNA]</scope>
    <source>
        <strain evidence="3">SAG AM-311-K15</strain>
    </source>
</reference>
<dbReference type="EC" id="3.1.2.-" evidence="3"/>